<accession>A0A7S0D375</accession>
<keyword evidence="1" id="KW-0479">Metal-binding</keyword>
<dbReference type="SMART" id="SM00184">
    <property type="entry name" value="RING"/>
    <property type="match status" value="1"/>
</dbReference>
<protein>
    <recommendedName>
        <fullName evidence="2">RING-type domain-containing protein</fullName>
    </recommendedName>
</protein>
<dbReference type="InterPro" id="IPR013083">
    <property type="entry name" value="Znf_RING/FYVE/PHD"/>
</dbReference>
<reference evidence="3" key="1">
    <citation type="submission" date="2021-01" db="EMBL/GenBank/DDBJ databases">
        <authorList>
            <person name="Corre E."/>
            <person name="Pelletier E."/>
            <person name="Niang G."/>
            <person name="Scheremetjew M."/>
            <person name="Finn R."/>
            <person name="Kale V."/>
            <person name="Holt S."/>
            <person name="Cochrane G."/>
            <person name="Meng A."/>
            <person name="Brown T."/>
            <person name="Cohen L."/>
        </authorList>
    </citation>
    <scope>NUCLEOTIDE SEQUENCE</scope>
    <source>
        <strain evidence="3">CCAC1681</strain>
    </source>
</reference>
<dbReference type="SUPFAM" id="SSF57850">
    <property type="entry name" value="RING/U-box"/>
    <property type="match status" value="1"/>
</dbReference>
<evidence type="ECO:0000256" key="1">
    <source>
        <dbReference type="PROSITE-ProRule" id="PRU00175"/>
    </source>
</evidence>
<keyword evidence="1" id="KW-0862">Zinc</keyword>
<dbReference type="AlphaFoldDB" id="A0A7S0D375"/>
<feature type="domain" description="RING-type" evidence="2">
    <location>
        <begin position="17"/>
        <end position="69"/>
    </location>
</feature>
<sequence>MRVCCQTRSQVDGPELCTVCIEPLPLPGPGADVVLMLHACGHCFHRDCGQEVLLNALRKYEKPRCPNCRATLDTAPFGKLLGQRRQPRAKRMRNMRELISVSEEYMKSKNWRVPKRNAVGSSDAQRALAGLIIQSRKDFHDEFGEEA</sequence>
<evidence type="ECO:0000313" key="3">
    <source>
        <dbReference type="EMBL" id="CAD8440037.1"/>
    </source>
</evidence>
<proteinExistence type="predicted"/>
<dbReference type="EMBL" id="HBEN01007447">
    <property type="protein sequence ID" value="CAD8440037.1"/>
    <property type="molecule type" value="Transcribed_RNA"/>
</dbReference>
<dbReference type="Gene3D" id="3.30.40.10">
    <property type="entry name" value="Zinc/RING finger domain, C3HC4 (zinc finger)"/>
    <property type="match status" value="1"/>
</dbReference>
<dbReference type="InterPro" id="IPR001841">
    <property type="entry name" value="Znf_RING"/>
</dbReference>
<dbReference type="GO" id="GO:0008270">
    <property type="term" value="F:zinc ion binding"/>
    <property type="evidence" value="ECO:0007669"/>
    <property type="project" value="UniProtKB-KW"/>
</dbReference>
<name>A0A7S0D375_MICPS</name>
<dbReference type="CDD" id="cd16448">
    <property type="entry name" value="RING-H2"/>
    <property type="match status" value="1"/>
</dbReference>
<dbReference type="Pfam" id="PF13639">
    <property type="entry name" value="zf-RING_2"/>
    <property type="match status" value="1"/>
</dbReference>
<organism evidence="3">
    <name type="scientific">Micromonas pusilla</name>
    <name type="common">Picoplanktonic green alga</name>
    <name type="synonym">Chromulina pusilla</name>
    <dbReference type="NCBI Taxonomy" id="38833"/>
    <lineage>
        <taxon>Eukaryota</taxon>
        <taxon>Viridiplantae</taxon>
        <taxon>Chlorophyta</taxon>
        <taxon>Mamiellophyceae</taxon>
        <taxon>Mamiellales</taxon>
        <taxon>Mamiellaceae</taxon>
        <taxon>Micromonas</taxon>
    </lineage>
</organism>
<gene>
    <name evidence="3" type="ORF">MSP1401_LOCUS6093</name>
</gene>
<evidence type="ECO:0000259" key="2">
    <source>
        <dbReference type="PROSITE" id="PS50089"/>
    </source>
</evidence>
<dbReference type="PROSITE" id="PS50089">
    <property type="entry name" value="ZF_RING_2"/>
    <property type="match status" value="1"/>
</dbReference>
<keyword evidence="1" id="KW-0863">Zinc-finger</keyword>